<dbReference type="Gene3D" id="3.30.930.10">
    <property type="entry name" value="Bira Bifunctional Protein, Domain 2"/>
    <property type="match status" value="1"/>
</dbReference>
<dbReference type="InterPro" id="IPR027031">
    <property type="entry name" value="Gly-tRNA_synthase/POLG2"/>
</dbReference>
<protein>
    <recommendedName>
        <fullName evidence="1">Anticodon-binding domain-containing protein</fullName>
    </recommendedName>
</protein>
<evidence type="ECO:0000259" key="1">
    <source>
        <dbReference type="Pfam" id="PF03129"/>
    </source>
</evidence>
<dbReference type="EMBL" id="JAPTSV010000006">
    <property type="protein sequence ID" value="KAJ1526832.1"/>
    <property type="molecule type" value="Genomic_DNA"/>
</dbReference>
<reference evidence="2" key="1">
    <citation type="submission" date="2022-12" db="EMBL/GenBank/DDBJ databases">
        <title>Chromosome-level genome assembly of the bean flower thrips Megalurothrips usitatus.</title>
        <authorList>
            <person name="Ma L."/>
            <person name="Liu Q."/>
            <person name="Li H."/>
            <person name="Cai W."/>
        </authorList>
    </citation>
    <scope>NUCLEOTIDE SEQUENCE</scope>
    <source>
        <strain evidence="2">Cailab_2022a</strain>
    </source>
</reference>
<dbReference type="SUPFAM" id="SSF55681">
    <property type="entry name" value="Class II aaRS and biotin synthetases"/>
    <property type="match status" value="1"/>
</dbReference>
<sequence>MAMKKILQLCDKHGLFKPIWCGTEVDSLKFGPVGEFLVNNVRQEWLLSNVINRDESFYPIQTSCSEMCSSYNVCEDIEETYTHIKAMCGGLLPFGMAQTGFQLNNVKDVKMRQPHAAFDPARKTFLRSLLFVSPMDGRQSFYSWQQKRKMWWRKFSSHPGRFSLSDIKESNNVKSSKGIDLSVDILAEFEWGTTIIETIHLFPLGSLGLFEEQAEALKVKDGRQYVSPYVVECISSPEVAALAFLCDAFSENSKRNSLRLHRRLAPLKAGFVMNLIDSSLADRLLDVAKHMSRSLRQDGLTTLLLPDISKKSHDAQLARNDEMGIPFTIVLSDSTLNDGIIHLYSRETTLKEQVHISKIPDYMKLLVKNY</sequence>
<dbReference type="PANTHER" id="PTHR10745">
    <property type="entry name" value="GLYCYL-TRNA SYNTHETASE/DNA POLYMERASE SUBUNIT GAMMA-2"/>
    <property type="match status" value="1"/>
</dbReference>
<accession>A0AAV7XPL1</accession>
<evidence type="ECO:0000313" key="3">
    <source>
        <dbReference type="Proteomes" id="UP001075354"/>
    </source>
</evidence>
<dbReference type="GO" id="GO:0006264">
    <property type="term" value="P:mitochondrial DNA replication"/>
    <property type="evidence" value="ECO:0007669"/>
    <property type="project" value="TreeGrafter"/>
</dbReference>
<keyword evidence="3" id="KW-1185">Reference proteome</keyword>
<dbReference type="Pfam" id="PF03129">
    <property type="entry name" value="HGTP_anticodon"/>
    <property type="match status" value="1"/>
</dbReference>
<dbReference type="InterPro" id="IPR045864">
    <property type="entry name" value="aa-tRNA-synth_II/BPL/LPL"/>
</dbReference>
<dbReference type="SUPFAM" id="SSF52954">
    <property type="entry name" value="Class II aaRS ABD-related"/>
    <property type="match status" value="1"/>
</dbReference>
<name>A0AAV7XPL1_9NEOP</name>
<evidence type="ECO:0000313" key="2">
    <source>
        <dbReference type="EMBL" id="KAJ1526832.1"/>
    </source>
</evidence>
<dbReference type="AlphaFoldDB" id="A0AAV7XPL1"/>
<feature type="domain" description="Anticodon-binding" evidence="1">
    <location>
        <begin position="278"/>
        <end position="364"/>
    </location>
</feature>
<proteinExistence type="predicted"/>
<dbReference type="Gene3D" id="3.40.50.800">
    <property type="entry name" value="Anticodon-binding domain"/>
    <property type="match status" value="1"/>
</dbReference>
<dbReference type="GO" id="GO:0005739">
    <property type="term" value="C:mitochondrion"/>
    <property type="evidence" value="ECO:0007669"/>
    <property type="project" value="TreeGrafter"/>
</dbReference>
<dbReference type="PANTHER" id="PTHR10745:SF8">
    <property type="entry name" value="DNA POLYMERASE SUBUNIT GAMMA-2, MITOCHONDRIAL"/>
    <property type="match status" value="1"/>
</dbReference>
<dbReference type="InterPro" id="IPR036621">
    <property type="entry name" value="Anticodon-bd_dom_sf"/>
</dbReference>
<organism evidence="2 3">
    <name type="scientific">Megalurothrips usitatus</name>
    <name type="common">bean blossom thrips</name>
    <dbReference type="NCBI Taxonomy" id="439358"/>
    <lineage>
        <taxon>Eukaryota</taxon>
        <taxon>Metazoa</taxon>
        <taxon>Ecdysozoa</taxon>
        <taxon>Arthropoda</taxon>
        <taxon>Hexapoda</taxon>
        <taxon>Insecta</taxon>
        <taxon>Pterygota</taxon>
        <taxon>Neoptera</taxon>
        <taxon>Paraneoptera</taxon>
        <taxon>Thysanoptera</taxon>
        <taxon>Terebrantia</taxon>
        <taxon>Thripoidea</taxon>
        <taxon>Thripidae</taxon>
        <taxon>Megalurothrips</taxon>
    </lineage>
</organism>
<comment type="caution">
    <text evidence="2">The sequence shown here is derived from an EMBL/GenBank/DDBJ whole genome shotgun (WGS) entry which is preliminary data.</text>
</comment>
<dbReference type="Proteomes" id="UP001075354">
    <property type="component" value="Chromosome 6"/>
</dbReference>
<dbReference type="InterPro" id="IPR004154">
    <property type="entry name" value="Anticodon-bd"/>
</dbReference>
<gene>
    <name evidence="2" type="ORF">ONE63_008399</name>
</gene>